<evidence type="ECO:0000313" key="2">
    <source>
        <dbReference type="Proteomes" id="UP001177021"/>
    </source>
</evidence>
<proteinExistence type="predicted"/>
<keyword evidence="2" id="KW-1185">Reference proteome</keyword>
<name>A0ACB0JC96_TRIPR</name>
<accession>A0ACB0JC96</accession>
<gene>
    <name evidence="1" type="ORF">MILVUS5_LOCUS10831</name>
</gene>
<reference evidence="1" key="1">
    <citation type="submission" date="2023-10" db="EMBL/GenBank/DDBJ databases">
        <authorList>
            <person name="Rodriguez Cubillos JULIANA M."/>
            <person name="De Vega J."/>
        </authorList>
    </citation>
    <scope>NUCLEOTIDE SEQUENCE</scope>
</reference>
<sequence>MERGKNQISEGEADSVEFGDVIYVKLRSGSWWPAQVVDDKSILSSLKPRNRRAEDVLVRVYGSHTFLNVNPVRSCAEFETILKNNNGDLRKILEEGLEKDLPSSKKSASKAKGTSSAKKRTPNKKEEEQTTAKRQKGNDASKDDDQASPSPSCETASGKLQELSSRRIRVMQSLGLSAPSGSPFIKVRSNYNTTP</sequence>
<dbReference type="EMBL" id="CASHSV030000024">
    <property type="protein sequence ID" value="CAJ2641102.1"/>
    <property type="molecule type" value="Genomic_DNA"/>
</dbReference>
<evidence type="ECO:0000313" key="1">
    <source>
        <dbReference type="EMBL" id="CAJ2641102.1"/>
    </source>
</evidence>
<organism evidence="1 2">
    <name type="scientific">Trifolium pratense</name>
    <name type="common">Red clover</name>
    <dbReference type="NCBI Taxonomy" id="57577"/>
    <lineage>
        <taxon>Eukaryota</taxon>
        <taxon>Viridiplantae</taxon>
        <taxon>Streptophyta</taxon>
        <taxon>Embryophyta</taxon>
        <taxon>Tracheophyta</taxon>
        <taxon>Spermatophyta</taxon>
        <taxon>Magnoliopsida</taxon>
        <taxon>eudicotyledons</taxon>
        <taxon>Gunneridae</taxon>
        <taxon>Pentapetalae</taxon>
        <taxon>rosids</taxon>
        <taxon>fabids</taxon>
        <taxon>Fabales</taxon>
        <taxon>Fabaceae</taxon>
        <taxon>Papilionoideae</taxon>
        <taxon>50 kb inversion clade</taxon>
        <taxon>NPAAA clade</taxon>
        <taxon>Hologalegina</taxon>
        <taxon>IRL clade</taxon>
        <taxon>Trifolieae</taxon>
        <taxon>Trifolium</taxon>
    </lineage>
</organism>
<dbReference type="Proteomes" id="UP001177021">
    <property type="component" value="Unassembled WGS sequence"/>
</dbReference>
<comment type="caution">
    <text evidence="1">The sequence shown here is derived from an EMBL/GenBank/DDBJ whole genome shotgun (WGS) entry which is preliminary data.</text>
</comment>
<protein>
    <submittedName>
        <fullName evidence="1">Uncharacterized protein</fullName>
    </submittedName>
</protein>